<gene>
    <name evidence="2" type="ORF">EII21_09200</name>
</gene>
<organism evidence="2 3">
    <name type="scientific">Conchiformibius steedae</name>
    <dbReference type="NCBI Taxonomy" id="153493"/>
    <lineage>
        <taxon>Bacteria</taxon>
        <taxon>Pseudomonadati</taxon>
        <taxon>Pseudomonadota</taxon>
        <taxon>Betaproteobacteria</taxon>
        <taxon>Neisseriales</taxon>
        <taxon>Neisseriaceae</taxon>
        <taxon>Conchiformibius</taxon>
    </lineage>
</organism>
<keyword evidence="3" id="KW-1185">Reference proteome</keyword>
<dbReference type="OrthoDB" id="8595550at2"/>
<evidence type="ECO:0008006" key="4">
    <source>
        <dbReference type="Google" id="ProtNLM"/>
    </source>
</evidence>
<protein>
    <recommendedName>
        <fullName evidence="4">Prokaryotic membrane lipolipid attachment site family protein</fullName>
    </recommendedName>
</protein>
<evidence type="ECO:0000256" key="1">
    <source>
        <dbReference type="SAM" id="SignalP"/>
    </source>
</evidence>
<dbReference type="STRING" id="1121352.GCA_000620925_01476"/>
<feature type="signal peptide" evidence="1">
    <location>
        <begin position="1"/>
        <end position="26"/>
    </location>
</feature>
<dbReference type="EMBL" id="RQYC01000018">
    <property type="protein sequence ID" value="RRD89349.1"/>
    <property type="molecule type" value="Genomic_DNA"/>
</dbReference>
<evidence type="ECO:0000313" key="2">
    <source>
        <dbReference type="EMBL" id="RRD89349.1"/>
    </source>
</evidence>
<dbReference type="PROSITE" id="PS51257">
    <property type="entry name" value="PROKAR_LIPOPROTEIN"/>
    <property type="match status" value="1"/>
</dbReference>
<dbReference type="AlphaFoldDB" id="A0A3P2A1Y9"/>
<proteinExistence type="predicted"/>
<accession>A0A3P2A1Y9</accession>
<evidence type="ECO:0000313" key="3">
    <source>
        <dbReference type="Proteomes" id="UP000269923"/>
    </source>
</evidence>
<sequence length="169" mass="18675">MFSTSKHTCTAAALLAVFLSACSVNVTPTPQYRGQVQPLPPLGSPNPVPVRYTLAPRHWTDVAKIRAEAQRLGMQVSAGKISKVQAAQHLNRFRLGLVGHNQVDDSMYDVYLRAAVDSQRGAIDSAQSKAMVESSLQGWARRWHDMPQRPDNPAFTNFLMEHMGLPPLK</sequence>
<feature type="chain" id="PRO_5018263447" description="Prokaryotic membrane lipolipid attachment site family protein" evidence="1">
    <location>
        <begin position="27"/>
        <end position="169"/>
    </location>
</feature>
<keyword evidence="1" id="KW-0732">Signal</keyword>
<dbReference type="Proteomes" id="UP000269923">
    <property type="component" value="Unassembled WGS sequence"/>
</dbReference>
<reference evidence="2 3" key="1">
    <citation type="submission" date="2018-11" db="EMBL/GenBank/DDBJ databases">
        <title>Genomes From Bacteria Associated with the Canine Oral Cavity: a Test Case for Automated Genome-Based Taxonomic Assignment.</title>
        <authorList>
            <person name="Coil D.A."/>
            <person name="Jospin G."/>
            <person name="Darling A.E."/>
            <person name="Wallis C."/>
            <person name="Davis I.J."/>
            <person name="Harris S."/>
            <person name="Eisen J.A."/>
            <person name="Holcombe L.J."/>
            <person name="O'Flynn C."/>
        </authorList>
    </citation>
    <scope>NUCLEOTIDE SEQUENCE [LARGE SCALE GENOMIC DNA]</scope>
    <source>
        <strain evidence="2 3">COT-280</strain>
    </source>
</reference>
<name>A0A3P2A1Y9_9NEIS</name>
<dbReference type="RefSeq" id="WP_124795833.1">
    <property type="nucleotide sequence ID" value="NZ_RQYC01000018.1"/>
</dbReference>
<comment type="caution">
    <text evidence="2">The sequence shown here is derived from an EMBL/GenBank/DDBJ whole genome shotgun (WGS) entry which is preliminary data.</text>
</comment>